<dbReference type="Proteomes" id="UP000187012">
    <property type="component" value="Unassembled WGS sequence"/>
</dbReference>
<gene>
    <name evidence="1" type="ORF">BN2475_1450002</name>
</gene>
<accession>A0A1N7SQ87</accession>
<proteinExistence type="predicted"/>
<protein>
    <submittedName>
        <fullName evidence="1">Uncharacterized protein</fullName>
    </submittedName>
</protein>
<reference evidence="1 2" key="1">
    <citation type="submission" date="2016-12" db="EMBL/GenBank/DDBJ databases">
        <authorList>
            <person name="Song W.-J."/>
            <person name="Kurnit D.M."/>
        </authorList>
    </citation>
    <scope>NUCLEOTIDE SEQUENCE [LARGE SCALE GENOMIC DNA]</scope>
    <source>
        <strain evidence="1 2">STM7296</strain>
    </source>
</reference>
<evidence type="ECO:0000313" key="1">
    <source>
        <dbReference type="EMBL" id="SIT49496.1"/>
    </source>
</evidence>
<dbReference type="EMBL" id="CYGX02000145">
    <property type="protein sequence ID" value="SIT49496.1"/>
    <property type="molecule type" value="Genomic_DNA"/>
</dbReference>
<name>A0A1N7SQ87_9BURK</name>
<sequence length="57" mass="6143">MRDLVEIMAEPFVGGFVLKIFKRKLAHMDSGAAPGTDPRVTDALGTSWRKAAGVEPT</sequence>
<evidence type="ECO:0000313" key="2">
    <source>
        <dbReference type="Proteomes" id="UP000187012"/>
    </source>
</evidence>
<keyword evidence="2" id="KW-1185">Reference proteome</keyword>
<dbReference type="AlphaFoldDB" id="A0A1N7SQ87"/>
<organism evidence="1 2">
    <name type="scientific">Paraburkholderia ribeironis</name>
    <dbReference type="NCBI Taxonomy" id="1247936"/>
    <lineage>
        <taxon>Bacteria</taxon>
        <taxon>Pseudomonadati</taxon>
        <taxon>Pseudomonadota</taxon>
        <taxon>Betaproteobacteria</taxon>
        <taxon>Burkholderiales</taxon>
        <taxon>Burkholderiaceae</taxon>
        <taxon>Paraburkholderia</taxon>
    </lineage>
</organism>